<feature type="transmembrane region" description="Helical" evidence="9">
    <location>
        <begin position="95"/>
        <end position="113"/>
    </location>
</feature>
<dbReference type="Gene3D" id="3.30.565.10">
    <property type="entry name" value="Histidine kinase-like ATPase, C-terminal domain"/>
    <property type="match status" value="1"/>
</dbReference>
<dbReference type="PATRIC" id="fig|1137280.3.peg.2408"/>
<evidence type="ECO:0000256" key="2">
    <source>
        <dbReference type="ARBA" id="ARBA00012438"/>
    </source>
</evidence>
<dbReference type="SUPFAM" id="SSF55874">
    <property type="entry name" value="ATPase domain of HSP90 chaperone/DNA topoisomerase II/histidine kinase"/>
    <property type="match status" value="1"/>
</dbReference>
<dbReference type="InterPro" id="IPR003594">
    <property type="entry name" value="HATPase_dom"/>
</dbReference>
<evidence type="ECO:0000256" key="3">
    <source>
        <dbReference type="ARBA" id="ARBA00022553"/>
    </source>
</evidence>
<protein>
    <recommendedName>
        <fullName evidence="2">histidine kinase</fullName>
        <ecNumber evidence="2">2.7.13.3</ecNumber>
    </recommendedName>
</protein>
<keyword evidence="9" id="KW-0812">Transmembrane</keyword>
<dbReference type="EMBL" id="ANIE01000007">
    <property type="protein sequence ID" value="KEF30649.1"/>
    <property type="molecule type" value="Genomic_DNA"/>
</dbReference>
<accession>A0A072MZ20</accession>
<evidence type="ECO:0000256" key="5">
    <source>
        <dbReference type="ARBA" id="ARBA00022741"/>
    </source>
</evidence>
<dbReference type="GO" id="GO:0005524">
    <property type="term" value="F:ATP binding"/>
    <property type="evidence" value="ECO:0007669"/>
    <property type="project" value="UniProtKB-KW"/>
</dbReference>
<sequence>MRFLHGVDQIRQLPERRQKRFERFYTQQTRYRILPLFADVSLAITFIGTLLFAAGVIVNPDSADTSATGLIVYTTVLAGLIVAHRRTRLRRASPAVVYLVYLHMAVFSYLGYIASQASLPAIVGLFFFISSIGVVTLSLRHTAIILALNLTLLVIATSFAVPPSDLVAALGRVLSNWLILMCLIIPPLSAHYFRIFLRNLLALQFLLKDRNRLLSKTLTTLEATEDRLAQEQKHQALSLMAKGLLHEIMNPLNCASQAVDYATAINEDEEIGEALVDASLHQQRIAAIVSDLIEFAKPEPDHALDNADLSVIVATAQRICQHHLRGITVTLEIPANTRLSCYSSSMVQVFVNLLLNASAAIQNDHRHAPGRIRIKSQTLDNRLLVSVWDNGHGIESQAIQKLTDPFYSTNETPDNLGLGLSICQTIVRHHKGQLSITSEPQEWTEVTLELPQGDRQAA</sequence>
<keyword evidence="3" id="KW-0597">Phosphoprotein</keyword>
<evidence type="ECO:0000313" key="11">
    <source>
        <dbReference type="EMBL" id="KEF30649.1"/>
    </source>
</evidence>
<evidence type="ECO:0000256" key="7">
    <source>
        <dbReference type="ARBA" id="ARBA00022840"/>
    </source>
</evidence>
<gene>
    <name evidence="11" type="ORF">D777_02591</name>
</gene>
<evidence type="ECO:0000256" key="6">
    <source>
        <dbReference type="ARBA" id="ARBA00022777"/>
    </source>
</evidence>
<keyword evidence="4" id="KW-0808">Transferase</keyword>
<dbReference type="InterPro" id="IPR036097">
    <property type="entry name" value="HisK_dim/P_sf"/>
</dbReference>
<dbReference type="Pfam" id="PF02518">
    <property type="entry name" value="HATPase_c"/>
    <property type="match status" value="1"/>
</dbReference>
<dbReference type="InterPro" id="IPR004358">
    <property type="entry name" value="Sig_transdc_His_kin-like_C"/>
</dbReference>
<evidence type="ECO:0000313" key="12">
    <source>
        <dbReference type="Proteomes" id="UP000035057"/>
    </source>
</evidence>
<evidence type="ECO:0000256" key="1">
    <source>
        <dbReference type="ARBA" id="ARBA00000085"/>
    </source>
</evidence>
<keyword evidence="9" id="KW-1133">Transmembrane helix</keyword>
<keyword evidence="8" id="KW-0902">Two-component regulatory system</keyword>
<dbReference type="CDD" id="cd00075">
    <property type="entry name" value="HATPase"/>
    <property type="match status" value="1"/>
</dbReference>
<dbReference type="PROSITE" id="PS50109">
    <property type="entry name" value="HIS_KIN"/>
    <property type="match status" value="1"/>
</dbReference>
<evidence type="ECO:0000259" key="10">
    <source>
        <dbReference type="PROSITE" id="PS50109"/>
    </source>
</evidence>
<evidence type="ECO:0000256" key="8">
    <source>
        <dbReference type="ARBA" id="ARBA00023012"/>
    </source>
</evidence>
<dbReference type="OrthoDB" id="9772100at2"/>
<feature type="domain" description="Histidine kinase" evidence="10">
    <location>
        <begin position="243"/>
        <end position="454"/>
    </location>
</feature>
<dbReference type="Proteomes" id="UP000035057">
    <property type="component" value="Unassembled WGS sequence"/>
</dbReference>
<evidence type="ECO:0000256" key="9">
    <source>
        <dbReference type="SAM" id="Phobius"/>
    </source>
</evidence>
<dbReference type="RefSeq" id="WP_036132481.1">
    <property type="nucleotide sequence ID" value="NZ_ANIE01000007.1"/>
</dbReference>
<keyword evidence="6" id="KW-0418">Kinase</keyword>
<feature type="transmembrane region" description="Helical" evidence="9">
    <location>
        <begin position="119"/>
        <end position="137"/>
    </location>
</feature>
<dbReference type="GO" id="GO:0000155">
    <property type="term" value="F:phosphorelay sensor kinase activity"/>
    <property type="evidence" value="ECO:0007669"/>
    <property type="project" value="InterPro"/>
</dbReference>
<comment type="catalytic activity">
    <reaction evidence="1">
        <text>ATP + protein L-histidine = ADP + protein N-phospho-L-histidine.</text>
        <dbReference type="EC" id="2.7.13.3"/>
    </reaction>
</comment>
<dbReference type="SUPFAM" id="SSF47384">
    <property type="entry name" value="Homodimeric domain of signal transducing histidine kinase"/>
    <property type="match status" value="1"/>
</dbReference>
<dbReference type="InterPro" id="IPR036890">
    <property type="entry name" value="HATPase_C_sf"/>
</dbReference>
<keyword evidence="7" id="KW-0067">ATP-binding</keyword>
<keyword evidence="9" id="KW-0472">Membrane</keyword>
<feature type="transmembrane region" description="Helical" evidence="9">
    <location>
        <begin position="33"/>
        <end position="59"/>
    </location>
</feature>
<evidence type="ECO:0000256" key="4">
    <source>
        <dbReference type="ARBA" id="ARBA00022679"/>
    </source>
</evidence>
<dbReference type="Gene3D" id="1.10.287.130">
    <property type="match status" value="1"/>
</dbReference>
<dbReference type="STRING" id="1137280.D777_02591"/>
<feature type="transmembrane region" description="Helical" evidence="9">
    <location>
        <begin position="144"/>
        <end position="162"/>
    </location>
</feature>
<dbReference type="SMART" id="SM00387">
    <property type="entry name" value="HATPase_c"/>
    <property type="match status" value="1"/>
</dbReference>
<feature type="transmembrane region" description="Helical" evidence="9">
    <location>
        <begin position="174"/>
        <end position="193"/>
    </location>
</feature>
<proteinExistence type="predicted"/>
<keyword evidence="12" id="KW-1185">Reference proteome</keyword>
<organism evidence="11 12">
    <name type="scientific">Marinobacter nitratireducens</name>
    <dbReference type="NCBI Taxonomy" id="1137280"/>
    <lineage>
        <taxon>Bacteria</taxon>
        <taxon>Pseudomonadati</taxon>
        <taxon>Pseudomonadota</taxon>
        <taxon>Gammaproteobacteria</taxon>
        <taxon>Pseudomonadales</taxon>
        <taxon>Marinobacteraceae</taxon>
        <taxon>Marinobacter</taxon>
    </lineage>
</organism>
<dbReference type="AlphaFoldDB" id="A0A072MZ20"/>
<dbReference type="PANTHER" id="PTHR43065">
    <property type="entry name" value="SENSOR HISTIDINE KINASE"/>
    <property type="match status" value="1"/>
</dbReference>
<keyword evidence="5" id="KW-0547">Nucleotide-binding</keyword>
<feature type="transmembrane region" description="Helical" evidence="9">
    <location>
        <begin position="65"/>
        <end position="83"/>
    </location>
</feature>
<dbReference type="PANTHER" id="PTHR43065:SF10">
    <property type="entry name" value="PEROXIDE STRESS-ACTIVATED HISTIDINE KINASE MAK3"/>
    <property type="match status" value="1"/>
</dbReference>
<dbReference type="EC" id="2.7.13.3" evidence="2"/>
<dbReference type="PRINTS" id="PR00344">
    <property type="entry name" value="BCTRLSENSOR"/>
</dbReference>
<name>A0A072MZ20_9GAMM</name>
<reference evidence="11 12" key="1">
    <citation type="submission" date="2012-12" db="EMBL/GenBank/DDBJ databases">
        <title>Genome assembly of Marinobacter sp. AK21.</title>
        <authorList>
            <person name="Khatri I."/>
            <person name="Kumar R."/>
            <person name="Vaidya B."/>
            <person name="Subramanian S."/>
            <person name="Pinnaka A."/>
        </authorList>
    </citation>
    <scope>NUCLEOTIDE SEQUENCE [LARGE SCALE GENOMIC DNA]</scope>
    <source>
        <strain evidence="11 12">AK21</strain>
    </source>
</reference>
<dbReference type="InterPro" id="IPR005467">
    <property type="entry name" value="His_kinase_dom"/>
</dbReference>
<comment type="caution">
    <text evidence="11">The sequence shown here is derived from an EMBL/GenBank/DDBJ whole genome shotgun (WGS) entry which is preliminary data.</text>
</comment>